<dbReference type="EMBL" id="PGXC01000004">
    <property type="protein sequence ID" value="PKK90763.1"/>
    <property type="molecule type" value="Genomic_DNA"/>
</dbReference>
<dbReference type="InterPro" id="IPR050093">
    <property type="entry name" value="ABC_SmlMolc_Importer"/>
</dbReference>
<dbReference type="PANTHER" id="PTHR42781">
    <property type="entry name" value="SPERMIDINE/PUTRESCINE IMPORT ATP-BINDING PROTEIN POTA"/>
    <property type="match status" value="1"/>
</dbReference>
<comment type="caution">
    <text evidence="5">The sequence shown here is derived from an EMBL/GenBank/DDBJ whole genome shotgun (WGS) entry which is preliminary data.</text>
</comment>
<evidence type="ECO:0000256" key="2">
    <source>
        <dbReference type="ARBA" id="ARBA00022741"/>
    </source>
</evidence>
<dbReference type="SUPFAM" id="SSF52540">
    <property type="entry name" value="P-loop containing nucleoside triphosphate hydrolases"/>
    <property type="match status" value="1"/>
</dbReference>
<dbReference type="InterPro" id="IPR027417">
    <property type="entry name" value="P-loop_NTPase"/>
</dbReference>
<keyword evidence="1" id="KW-0813">Transport</keyword>
<keyword evidence="3 5" id="KW-0067">ATP-binding</keyword>
<dbReference type="PROSITE" id="PS00211">
    <property type="entry name" value="ABC_TRANSPORTER_1"/>
    <property type="match status" value="1"/>
</dbReference>
<evidence type="ECO:0000259" key="4">
    <source>
        <dbReference type="PROSITE" id="PS50893"/>
    </source>
</evidence>
<reference evidence="5 6" key="1">
    <citation type="journal article" date="2017" name="ISME J.">
        <title>Potential for microbial H2 and metal transformations associated with novel bacteria and archaea in deep terrestrial subsurface sediments.</title>
        <authorList>
            <person name="Hernsdorf A.W."/>
            <person name="Amano Y."/>
            <person name="Miyakawa K."/>
            <person name="Ise K."/>
            <person name="Suzuki Y."/>
            <person name="Anantharaman K."/>
            <person name="Probst A."/>
            <person name="Burstein D."/>
            <person name="Thomas B.C."/>
            <person name="Banfield J.F."/>
        </authorList>
    </citation>
    <scope>NUCLEOTIDE SEQUENCE [LARGE SCALE GENOMIC DNA]</scope>
    <source>
        <strain evidence="5">HGW-Wallbacteria-1</strain>
    </source>
</reference>
<sequence>MLKLQNLEKTVGNFKLSNISLTASAGETLVLLGPCGSGKTVLLECISGLIKHDSGSITMNEQEIGNLSPEKRRIGFVYQNYSLFPHLSVMENITYGIRYFHNHTTHENRLGKNKIRSSKDDIREILNMLELDDLSSRTTPATLSGGEQQKVALARALAIKPRLLLLDEPLSSLDFNTSESVGNILRNIPSKLGIPIVCVTHSHEEAAILGNSVCLLMNGRIEQQGSRKEVFSKPASLKAATFLGAKNLIPCNGEPGEFRAGPFVLMNSGTTPENLPDHNSSGYLAVRPESISIISSHSSEKHDPKIEKMNFPCWQGKLSVISIEDRCRFLRVMLKSENLLIEADLAGDARLTCPLPGTVVTARFPRNCAHFIPDQAGE</sequence>
<evidence type="ECO:0000256" key="1">
    <source>
        <dbReference type="ARBA" id="ARBA00022448"/>
    </source>
</evidence>
<protein>
    <submittedName>
        <fullName evidence="5">ABC transporter ATP-binding protein</fullName>
    </submittedName>
</protein>
<dbReference type="PROSITE" id="PS50893">
    <property type="entry name" value="ABC_TRANSPORTER_2"/>
    <property type="match status" value="1"/>
</dbReference>
<gene>
    <name evidence="5" type="ORF">CVV64_07750</name>
</gene>
<proteinExistence type="predicted"/>
<dbReference type="InterPro" id="IPR017871">
    <property type="entry name" value="ABC_transporter-like_CS"/>
</dbReference>
<name>A0A2N1PQZ8_9BACT</name>
<dbReference type="Pfam" id="PF00005">
    <property type="entry name" value="ABC_tran"/>
    <property type="match status" value="1"/>
</dbReference>
<keyword evidence="2" id="KW-0547">Nucleotide-binding</keyword>
<evidence type="ECO:0000313" key="5">
    <source>
        <dbReference type="EMBL" id="PKK90763.1"/>
    </source>
</evidence>
<dbReference type="Gene3D" id="3.40.50.300">
    <property type="entry name" value="P-loop containing nucleotide triphosphate hydrolases"/>
    <property type="match status" value="1"/>
</dbReference>
<organism evidence="5 6">
    <name type="scientific">Candidatus Wallbacteria bacterium HGW-Wallbacteria-1</name>
    <dbReference type="NCBI Taxonomy" id="2013854"/>
    <lineage>
        <taxon>Bacteria</taxon>
        <taxon>Candidatus Walliibacteriota</taxon>
    </lineage>
</organism>
<dbReference type="GO" id="GO:0005524">
    <property type="term" value="F:ATP binding"/>
    <property type="evidence" value="ECO:0007669"/>
    <property type="project" value="UniProtKB-KW"/>
</dbReference>
<dbReference type="InterPro" id="IPR003439">
    <property type="entry name" value="ABC_transporter-like_ATP-bd"/>
</dbReference>
<dbReference type="Proteomes" id="UP000233256">
    <property type="component" value="Unassembled WGS sequence"/>
</dbReference>
<dbReference type="PANTHER" id="PTHR42781:SF4">
    <property type="entry name" value="SPERMIDINE_PUTRESCINE IMPORT ATP-BINDING PROTEIN POTA"/>
    <property type="match status" value="1"/>
</dbReference>
<evidence type="ECO:0000256" key="3">
    <source>
        <dbReference type="ARBA" id="ARBA00022840"/>
    </source>
</evidence>
<feature type="domain" description="ABC transporter" evidence="4">
    <location>
        <begin position="2"/>
        <end position="243"/>
    </location>
</feature>
<dbReference type="SMART" id="SM00382">
    <property type="entry name" value="AAA"/>
    <property type="match status" value="1"/>
</dbReference>
<evidence type="ECO:0000313" key="6">
    <source>
        <dbReference type="Proteomes" id="UP000233256"/>
    </source>
</evidence>
<dbReference type="GO" id="GO:0016887">
    <property type="term" value="F:ATP hydrolysis activity"/>
    <property type="evidence" value="ECO:0007669"/>
    <property type="project" value="InterPro"/>
</dbReference>
<accession>A0A2N1PQZ8</accession>
<dbReference type="AlphaFoldDB" id="A0A2N1PQZ8"/>
<dbReference type="InterPro" id="IPR003593">
    <property type="entry name" value="AAA+_ATPase"/>
</dbReference>